<accession>A0A059G3S4</accession>
<gene>
    <name evidence="1" type="ORF">HOC_16718</name>
</gene>
<keyword evidence="2" id="KW-1185">Reference proteome</keyword>
<comment type="caution">
    <text evidence="1">The sequence shown here is derived from an EMBL/GenBank/DDBJ whole genome shotgun (WGS) entry which is preliminary data.</text>
</comment>
<dbReference type="OrthoDB" id="9770107at2"/>
<dbReference type="GO" id="GO:0004180">
    <property type="term" value="F:carboxypeptidase activity"/>
    <property type="evidence" value="ECO:0007669"/>
    <property type="project" value="UniProtKB-KW"/>
</dbReference>
<dbReference type="Proteomes" id="UP000024942">
    <property type="component" value="Unassembled WGS sequence"/>
</dbReference>
<dbReference type="PATRIC" id="fig|1280953.3.peg.3351"/>
<keyword evidence="1" id="KW-0378">Hydrolase</keyword>
<evidence type="ECO:0000313" key="2">
    <source>
        <dbReference type="Proteomes" id="UP000024942"/>
    </source>
</evidence>
<dbReference type="InterPro" id="IPR029058">
    <property type="entry name" value="AB_hydrolase_fold"/>
</dbReference>
<dbReference type="STRING" id="1280953.HOC_16718"/>
<protein>
    <submittedName>
        <fullName evidence="1">Serine carboxypeptidase family protein</fullName>
    </submittedName>
</protein>
<reference evidence="1 2" key="1">
    <citation type="journal article" date="2014" name="Antonie Van Leeuwenhoek">
        <title>Hyphomonas beringensis sp. nov. and Hyphomonas chukchiensis sp. nov., isolated from surface seawater of the Bering Sea and Chukchi Sea.</title>
        <authorList>
            <person name="Li C."/>
            <person name="Lai Q."/>
            <person name="Li G."/>
            <person name="Dong C."/>
            <person name="Wang J."/>
            <person name="Liao Y."/>
            <person name="Shao Z."/>
        </authorList>
    </citation>
    <scope>NUCLEOTIDE SEQUENCE [LARGE SCALE GENOMIC DNA]</scope>
    <source>
        <strain evidence="1 2">SCH89</strain>
    </source>
</reference>
<dbReference type="RefSeq" id="WP_035540676.1">
    <property type="nucleotide sequence ID" value="NZ_ARYL01000033.1"/>
</dbReference>
<dbReference type="AlphaFoldDB" id="A0A059G3S4"/>
<feature type="non-terminal residue" evidence="1">
    <location>
        <position position="1"/>
    </location>
</feature>
<name>A0A059G3S4_9PROT</name>
<organism evidence="1 2">
    <name type="scientific">Hyphomonas oceanitis SCH89</name>
    <dbReference type="NCBI Taxonomy" id="1280953"/>
    <lineage>
        <taxon>Bacteria</taxon>
        <taxon>Pseudomonadati</taxon>
        <taxon>Pseudomonadota</taxon>
        <taxon>Alphaproteobacteria</taxon>
        <taxon>Hyphomonadales</taxon>
        <taxon>Hyphomonadaceae</taxon>
        <taxon>Hyphomonas</taxon>
    </lineage>
</organism>
<dbReference type="EMBL" id="ARYL01000033">
    <property type="protein sequence ID" value="KDA01230.1"/>
    <property type="molecule type" value="Genomic_DNA"/>
</dbReference>
<proteinExistence type="predicted"/>
<dbReference type="SUPFAM" id="SSF53474">
    <property type="entry name" value="alpha/beta-Hydrolases"/>
    <property type="match status" value="1"/>
</dbReference>
<keyword evidence="1" id="KW-0121">Carboxypeptidase</keyword>
<sequence>FCLKIPDDEQVSPLLNASASASDLGNVFALPTMVATAWRFGKSSIEASGEAEAWEIARRFSETELLVALEQGDLLDESEKQSLASEVAAMTGLPSDLVLQANLRVGIQDFLETLLAGDNLLISRLNTAKTQSVKPIATNTDRPAAANDPSLGLGRSNKILASDIAAYLTDMTGLDQGEDYRSLNLDANFAWDWSGASLELFYADATPRVADFMNVKTDARLLVFGGYRDLATPLLATRYALTHAGLPQERVELKILASGHSPFDEDALRAPFADSIYTFIQTHTATMATKGEQSQ</sequence>
<keyword evidence="1" id="KW-0645">Protease</keyword>
<dbReference type="eggNOG" id="COG2939">
    <property type="taxonomic scope" value="Bacteria"/>
</dbReference>
<evidence type="ECO:0000313" key="1">
    <source>
        <dbReference type="EMBL" id="KDA01230.1"/>
    </source>
</evidence>